<keyword evidence="7 8" id="KW-0408">Iron</keyword>
<keyword evidence="2 8" id="KW-0349">Heme</keyword>
<dbReference type="SUPFAM" id="SSF46626">
    <property type="entry name" value="Cytochrome c"/>
    <property type="match status" value="2"/>
</dbReference>
<keyword evidence="4 9" id="KW-0732">Signal</keyword>
<evidence type="ECO:0000313" key="12">
    <source>
        <dbReference type="Proteomes" id="UP001495147"/>
    </source>
</evidence>
<feature type="domain" description="Cytochrome c" evidence="10">
    <location>
        <begin position="255"/>
        <end position="423"/>
    </location>
</feature>
<evidence type="ECO:0000256" key="1">
    <source>
        <dbReference type="ARBA" id="ARBA00004418"/>
    </source>
</evidence>
<keyword evidence="12" id="KW-1185">Reference proteome</keyword>
<reference evidence="11 12" key="1">
    <citation type="submission" date="2024-05" db="EMBL/GenBank/DDBJ databases">
        <title>Roseateles sp. DJS-2-20 16S ribosomal RNA gene Genome sequencing and assembly.</title>
        <authorList>
            <person name="Woo H."/>
        </authorList>
    </citation>
    <scope>NUCLEOTIDE SEQUENCE [LARGE SCALE GENOMIC DNA]</scope>
    <source>
        <strain evidence="11 12">DJS-2-20</strain>
    </source>
</reference>
<dbReference type="InterPro" id="IPR036909">
    <property type="entry name" value="Cyt_c-like_dom_sf"/>
</dbReference>
<dbReference type="PANTHER" id="PTHR30600:SF10">
    <property type="entry name" value="BLL6722 PROTEIN"/>
    <property type="match status" value="1"/>
</dbReference>
<keyword evidence="11" id="KW-0575">Peroxidase</keyword>
<dbReference type="PIRSF" id="PIRSF000294">
    <property type="entry name" value="Cytochrome-c_peroxidase"/>
    <property type="match status" value="1"/>
</dbReference>
<evidence type="ECO:0000256" key="2">
    <source>
        <dbReference type="ARBA" id="ARBA00022617"/>
    </source>
</evidence>
<evidence type="ECO:0000256" key="5">
    <source>
        <dbReference type="ARBA" id="ARBA00022764"/>
    </source>
</evidence>
<dbReference type="Pfam" id="PF03150">
    <property type="entry name" value="CCP_MauG"/>
    <property type="match status" value="1"/>
</dbReference>
<evidence type="ECO:0000259" key="10">
    <source>
        <dbReference type="PROSITE" id="PS51007"/>
    </source>
</evidence>
<gene>
    <name evidence="11" type="ORF">ABDJ85_04115</name>
</gene>
<name>A0ABV0FXJ6_9BURK</name>
<evidence type="ECO:0000256" key="9">
    <source>
        <dbReference type="SAM" id="SignalP"/>
    </source>
</evidence>
<dbReference type="InterPro" id="IPR026259">
    <property type="entry name" value="MauG/Cytc_peroxidase"/>
</dbReference>
<feature type="signal peptide" evidence="9">
    <location>
        <begin position="1"/>
        <end position="20"/>
    </location>
</feature>
<dbReference type="PANTHER" id="PTHR30600">
    <property type="entry name" value="CYTOCHROME C PEROXIDASE-RELATED"/>
    <property type="match status" value="1"/>
</dbReference>
<keyword evidence="3 8" id="KW-0479">Metal-binding</keyword>
<keyword evidence="5" id="KW-0574">Periplasm</keyword>
<sequence length="427" mass="45653">MLGTVAAAMCAALTVTLSEAGEAAPATPAAGLVRWSTEEQAVLASLSLKQLPPLPVDPSNAVERQPAALALGQRLFEDKRLSRNGAVSCASCHDPARHFQDGLPVSRGVGTGSRRAMPIVGAGHATWLFWDGRKDSLWAQALGPLEDAVEHGTTRTRVAHLVAEHYAADYAALFGALPRLEGLPRDASPKGNEAEQAAWAAMDPRRRGEVSRVFANVGKAIAAYEKSLTHAPTRLDAYIDATLRGDRAAGGLLRADEARGLRLFIGKAQCVSCHQGPLLSDQQFHNTGIPPRDAARPDRGRAAATAKLRDDEFNCLGPFSDARPEQCQELRFMVTDDPTLEGAFKTPGLRGVADRPPYMHAGQLATLEQVVRHYVAAPHAAVGHSELTHRHPGGAKPQHAERPPIELTEAEITDLVSFLGSLSEAPR</sequence>
<accession>A0ABV0FXJ6</accession>
<feature type="domain" description="Cytochrome c" evidence="10">
    <location>
        <begin position="67"/>
        <end position="178"/>
    </location>
</feature>
<evidence type="ECO:0000256" key="7">
    <source>
        <dbReference type="ARBA" id="ARBA00023004"/>
    </source>
</evidence>
<dbReference type="Proteomes" id="UP001495147">
    <property type="component" value="Unassembled WGS sequence"/>
</dbReference>
<evidence type="ECO:0000313" key="11">
    <source>
        <dbReference type="EMBL" id="MEO3690640.1"/>
    </source>
</evidence>
<keyword evidence="6 11" id="KW-0560">Oxidoreductase</keyword>
<comment type="subcellular location">
    <subcellularLocation>
        <location evidence="1">Periplasm</location>
    </subcellularLocation>
</comment>
<dbReference type="EMBL" id="JBDPZD010000001">
    <property type="protein sequence ID" value="MEO3690640.1"/>
    <property type="molecule type" value="Genomic_DNA"/>
</dbReference>
<evidence type="ECO:0000256" key="3">
    <source>
        <dbReference type="ARBA" id="ARBA00022723"/>
    </source>
</evidence>
<protein>
    <submittedName>
        <fullName evidence="11">Cytochrome c peroxidase</fullName>
        <ecNumber evidence="11">1.11.1.5</ecNumber>
    </submittedName>
</protein>
<dbReference type="InterPro" id="IPR004852">
    <property type="entry name" value="Di-haem_cyt_c_peroxidsae"/>
</dbReference>
<proteinExistence type="predicted"/>
<dbReference type="GO" id="GO:0004130">
    <property type="term" value="F:cytochrome-c peroxidase activity"/>
    <property type="evidence" value="ECO:0007669"/>
    <property type="project" value="UniProtKB-EC"/>
</dbReference>
<evidence type="ECO:0000256" key="6">
    <source>
        <dbReference type="ARBA" id="ARBA00023002"/>
    </source>
</evidence>
<dbReference type="EC" id="1.11.1.5" evidence="11"/>
<feature type="chain" id="PRO_5045492365" evidence="9">
    <location>
        <begin position="21"/>
        <end position="427"/>
    </location>
</feature>
<dbReference type="Gene3D" id="1.10.760.10">
    <property type="entry name" value="Cytochrome c-like domain"/>
    <property type="match status" value="2"/>
</dbReference>
<evidence type="ECO:0000256" key="8">
    <source>
        <dbReference type="PROSITE-ProRule" id="PRU00433"/>
    </source>
</evidence>
<dbReference type="InterPro" id="IPR051395">
    <property type="entry name" value="Cytochrome_c_Peroxidase/MauG"/>
</dbReference>
<dbReference type="InterPro" id="IPR009056">
    <property type="entry name" value="Cyt_c-like_dom"/>
</dbReference>
<organism evidence="11 12">
    <name type="scientific">Roseateles paludis</name>
    <dbReference type="NCBI Taxonomy" id="3145238"/>
    <lineage>
        <taxon>Bacteria</taxon>
        <taxon>Pseudomonadati</taxon>
        <taxon>Pseudomonadota</taxon>
        <taxon>Betaproteobacteria</taxon>
        <taxon>Burkholderiales</taxon>
        <taxon>Sphaerotilaceae</taxon>
        <taxon>Roseateles</taxon>
    </lineage>
</organism>
<dbReference type="RefSeq" id="WP_347703464.1">
    <property type="nucleotide sequence ID" value="NZ_JBDPZD010000001.1"/>
</dbReference>
<evidence type="ECO:0000256" key="4">
    <source>
        <dbReference type="ARBA" id="ARBA00022729"/>
    </source>
</evidence>
<dbReference type="PROSITE" id="PS51007">
    <property type="entry name" value="CYTC"/>
    <property type="match status" value="2"/>
</dbReference>
<comment type="caution">
    <text evidence="11">The sequence shown here is derived from an EMBL/GenBank/DDBJ whole genome shotgun (WGS) entry which is preliminary data.</text>
</comment>